<name>A0A3Q2X804_HIPCM</name>
<dbReference type="AlphaFoldDB" id="A0A3Q2X804"/>
<dbReference type="SUPFAM" id="SSF48371">
    <property type="entry name" value="ARM repeat"/>
    <property type="match status" value="1"/>
</dbReference>
<dbReference type="InterPro" id="IPR011989">
    <property type="entry name" value="ARM-like"/>
</dbReference>
<evidence type="ECO:0000256" key="6">
    <source>
        <dbReference type="ARBA" id="ARBA00023306"/>
    </source>
</evidence>
<evidence type="ECO:0000259" key="8">
    <source>
        <dbReference type="Pfam" id="PF12717"/>
    </source>
</evidence>
<dbReference type="PANTHER" id="PTHR14222">
    <property type="entry name" value="CONDENSIN"/>
    <property type="match status" value="1"/>
</dbReference>
<evidence type="ECO:0000256" key="7">
    <source>
        <dbReference type="SAM" id="MobiDB-lite"/>
    </source>
</evidence>
<dbReference type="Gene3D" id="1.25.10.10">
    <property type="entry name" value="Leucine-rich Repeat Variant"/>
    <property type="match status" value="1"/>
</dbReference>
<evidence type="ECO:0000256" key="3">
    <source>
        <dbReference type="ARBA" id="ARBA00022776"/>
    </source>
</evidence>
<proteinExistence type="predicted"/>
<evidence type="ECO:0000256" key="1">
    <source>
        <dbReference type="ARBA" id="ARBA00004123"/>
    </source>
</evidence>
<comment type="subcellular location">
    <subcellularLocation>
        <location evidence="1">Nucleus</location>
    </subcellularLocation>
</comment>
<dbReference type="InterPro" id="IPR032682">
    <property type="entry name" value="Cnd1_C"/>
</dbReference>
<dbReference type="Proteomes" id="UP000264820">
    <property type="component" value="Unplaced"/>
</dbReference>
<dbReference type="GO" id="GO:0000779">
    <property type="term" value="C:condensed chromosome, centromeric region"/>
    <property type="evidence" value="ECO:0007669"/>
    <property type="project" value="TreeGrafter"/>
</dbReference>
<keyword evidence="6" id="KW-0131">Cell cycle</keyword>
<evidence type="ECO:0000256" key="5">
    <source>
        <dbReference type="ARBA" id="ARBA00023242"/>
    </source>
</evidence>
<organism evidence="9 10">
    <name type="scientific">Hippocampus comes</name>
    <name type="common">Tiger tail seahorse</name>
    <dbReference type="NCBI Taxonomy" id="109280"/>
    <lineage>
        <taxon>Eukaryota</taxon>
        <taxon>Metazoa</taxon>
        <taxon>Chordata</taxon>
        <taxon>Craniata</taxon>
        <taxon>Vertebrata</taxon>
        <taxon>Euteleostomi</taxon>
        <taxon>Actinopterygii</taxon>
        <taxon>Neopterygii</taxon>
        <taxon>Teleostei</taxon>
        <taxon>Neoteleostei</taxon>
        <taxon>Acanthomorphata</taxon>
        <taxon>Syngnathiaria</taxon>
        <taxon>Syngnathiformes</taxon>
        <taxon>Syngnathoidei</taxon>
        <taxon>Syngnathidae</taxon>
        <taxon>Hippocampus</taxon>
    </lineage>
</organism>
<dbReference type="Pfam" id="PF12717">
    <property type="entry name" value="Cnd1"/>
    <property type="match status" value="1"/>
</dbReference>
<dbReference type="InterPro" id="IPR016024">
    <property type="entry name" value="ARM-type_fold"/>
</dbReference>
<evidence type="ECO:0000256" key="4">
    <source>
        <dbReference type="ARBA" id="ARBA00023067"/>
    </source>
</evidence>
<feature type="domain" description="Condensin complex subunit 1 C-terminal" evidence="8">
    <location>
        <begin position="907"/>
        <end position="1074"/>
    </location>
</feature>
<feature type="region of interest" description="Disordered" evidence="7">
    <location>
        <begin position="117"/>
        <end position="158"/>
    </location>
</feature>
<reference evidence="9" key="1">
    <citation type="submission" date="2025-08" db="UniProtKB">
        <authorList>
            <consortium name="Ensembl"/>
        </authorList>
    </citation>
    <scope>IDENTIFICATION</scope>
</reference>
<evidence type="ECO:0000313" key="10">
    <source>
        <dbReference type="Proteomes" id="UP000264820"/>
    </source>
</evidence>
<keyword evidence="4" id="KW-0226">DNA condensation</keyword>
<dbReference type="GO" id="GO:0005634">
    <property type="term" value="C:nucleus"/>
    <property type="evidence" value="ECO:0007669"/>
    <property type="project" value="UniProtKB-SubCell"/>
</dbReference>
<dbReference type="Ensembl" id="ENSHCOT00000014056.1">
    <property type="protein sequence ID" value="ENSHCOP00000000270.1"/>
    <property type="gene ID" value="ENSHCOG00000001088.1"/>
</dbReference>
<dbReference type="InterPro" id="IPR026971">
    <property type="entry name" value="CND1/NCAPD3"/>
</dbReference>
<dbReference type="GO" id="GO:0007076">
    <property type="term" value="P:mitotic chromosome condensation"/>
    <property type="evidence" value="ECO:0007669"/>
    <property type="project" value="InterPro"/>
</dbReference>
<keyword evidence="10" id="KW-1185">Reference proteome</keyword>
<evidence type="ECO:0000256" key="2">
    <source>
        <dbReference type="ARBA" id="ARBA00022618"/>
    </source>
</evidence>
<dbReference type="GO" id="GO:0051301">
    <property type="term" value="P:cell division"/>
    <property type="evidence" value="ECO:0007669"/>
    <property type="project" value="UniProtKB-KW"/>
</dbReference>
<protein>
    <submittedName>
        <fullName evidence="9">Non-SMC condensin II complex, subunit D3</fullName>
    </submittedName>
</protein>
<dbReference type="GO" id="GO:0042393">
    <property type="term" value="F:histone binding"/>
    <property type="evidence" value="ECO:0007669"/>
    <property type="project" value="TreeGrafter"/>
</dbReference>
<dbReference type="PANTHER" id="PTHR14222:SF1">
    <property type="entry name" value="CONDENSIN-2 COMPLEX SUBUNIT D3"/>
    <property type="match status" value="1"/>
</dbReference>
<dbReference type="GeneTree" id="ENSGT00940000153566"/>
<dbReference type="OMA" id="KYRQFAV"/>
<dbReference type="FunFam" id="1.25.10.10:FF:000345">
    <property type="entry name" value="Condensin-2 complex subunit D3"/>
    <property type="match status" value="1"/>
</dbReference>
<keyword evidence="5" id="KW-0539">Nucleus</keyword>
<dbReference type="GO" id="GO:0010032">
    <property type="term" value="P:meiotic chromosome condensation"/>
    <property type="evidence" value="ECO:0007669"/>
    <property type="project" value="TreeGrafter"/>
</dbReference>
<keyword evidence="3" id="KW-0498">Mitosis</keyword>
<dbReference type="GO" id="GO:0000796">
    <property type="term" value="C:condensin complex"/>
    <property type="evidence" value="ECO:0007669"/>
    <property type="project" value="TreeGrafter"/>
</dbReference>
<evidence type="ECO:0000313" key="9">
    <source>
        <dbReference type="Ensembl" id="ENSHCOP00000000270.1"/>
    </source>
</evidence>
<feature type="compositionally biased region" description="Acidic residues" evidence="7">
    <location>
        <begin position="146"/>
        <end position="158"/>
    </location>
</feature>
<sequence length="1245" mass="140432">EMLPMEDNIEGELAASNERDFRRLYSCLLVLSEEQLHVWLQLRENGVSVQSLVAVLSFFVLTGNAKAANVQQRVGSLHAASLYLLLLGIPGSIANKVFHEVLLNTCMSASTHCWPQDLGKKRKKGNLKSSQAEGKRSKPHRKETQEMEVDEEEEEEEELNFSSQDLNRIRDALVLLLQSLLRLLQTFSLKDKPQIACSCPLVIIKILANFFNLMAMLFLYRDINELRSIPEMAFYGLQLICSAKHGDQNEVFLRLSIICLLCLFIFVQGRPTLLVPGHAVLATRDQAIHFVCHIVNELKEVALPLLKVLLQHICFQIVEKFEFRNHGAQAVGMLTSEMPSTDYAHFIKWLSSFSRHSKMVSRLFSVDVVMVLLGQPERRPEECGDPGLACYLSHQFLIQNLLFARRNDHSPTVQSHVLACLGQCLELSATSVMVRWYIPSRGLSSHDGPSSSTSSSVPHCLRHSLSTSSVGAFSLMYSWNLDVSSWTVALTLTSPRENIALLIRRVQDSKSTVRKSALQALVGLLKHGVIPMSLTNLSLLSERCRDPAVSVKKKALQCVGEMLNAKPECCLVQKAWLQGVVPAVVDSESSVQEKALEALDHVLLRQIQAYSACHHLATSQRLTWKLLNLLSDECQNLSQYISKAVTIWIKQNKFTVTFITNLISHTEADHSAGAWMLLSKVVAASVKIPYGKLMDAWDNMVSSKDVSVTTCCHIMCVIGEISAYLNEETKDRIVDDLMRWLKSFSMSLELISAAIDTLQQLGRSDDVKETQAFMNLHCGELVSISEDYLSGIILNENGTQNMNEELMVKHLHTVGVASLNCPGRVSKRTVLLVESIITAHSDKFLDCQDELPASLPVSQFKANSLPTKVRAHGVITLGKLCLQREELVQKYLPVFARELELGTEVAVRNNIVVIMCDLCVRYTSRVDHYIPNISACLRDDEPVIREQTFIMLTNLLQEEFVKWKGSLFFCFMVVLVDPIPGIASLCEYCLVHILLKKSPEMFSQHFIECIYHFNSYSGHNSYNKFPQTEREKVRFSLKGPQHREKRFRIYRFLLQHFTDAQRFNITNKINQSVLACFANEELPLDADGEGILAETFNILTLKEMKLQVISHPPGTAAGEEQEEANMTTMAKAVLQAAQNKVVSQVRKKTFIENTVPLIISLKHLLEQKQSTVLKDLTAYLQATMQDYRHEVKEFFAGDEQLAAEVEFVLKEAEKERELENRMDNCSLNEDAKMLTAQVGMYYLKS</sequence>
<reference evidence="9" key="2">
    <citation type="submission" date="2025-09" db="UniProtKB">
        <authorList>
            <consortium name="Ensembl"/>
        </authorList>
    </citation>
    <scope>IDENTIFICATION</scope>
</reference>
<keyword evidence="2" id="KW-0132">Cell division</keyword>
<accession>A0A3Q2X804</accession>